<name>A0A0F9FEH8_9ZZZZ</name>
<organism evidence="1">
    <name type="scientific">marine sediment metagenome</name>
    <dbReference type="NCBI Taxonomy" id="412755"/>
    <lineage>
        <taxon>unclassified sequences</taxon>
        <taxon>metagenomes</taxon>
        <taxon>ecological metagenomes</taxon>
    </lineage>
</organism>
<protein>
    <submittedName>
        <fullName evidence="1">Uncharacterized protein</fullName>
    </submittedName>
</protein>
<comment type="caution">
    <text evidence="1">The sequence shown here is derived from an EMBL/GenBank/DDBJ whole genome shotgun (WGS) entry which is preliminary data.</text>
</comment>
<reference evidence="1" key="1">
    <citation type="journal article" date="2015" name="Nature">
        <title>Complex archaea that bridge the gap between prokaryotes and eukaryotes.</title>
        <authorList>
            <person name="Spang A."/>
            <person name="Saw J.H."/>
            <person name="Jorgensen S.L."/>
            <person name="Zaremba-Niedzwiedzka K."/>
            <person name="Martijn J."/>
            <person name="Lind A.E."/>
            <person name="van Eijk R."/>
            <person name="Schleper C."/>
            <person name="Guy L."/>
            <person name="Ettema T.J."/>
        </authorList>
    </citation>
    <scope>NUCLEOTIDE SEQUENCE</scope>
</reference>
<proteinExistence type="predicted"/>
<evidence type="ECO:0000313" key="1">
    <source>
        <dbReference type="EMBL" id="KKL84774.1"/>
    </source>
</evidence>
<accession>A0A0F9FEH8</accession>
<sequence length="78" mass="8921">MFEIIIRETKDVVKTVGRNWEVIGQNEPAGEKYAPTSVYGYTPEIEKTVTETKEIYKQLVDELDLKNVIKAINGSLLY</sequence>
<dbReference type="EMBL" id="LAZR01021608">
    <property type="protein sequence ID" value="KKL84774.1"/>
    <property type="molecule type" value="Genomic_DNA"/>
</dbReference>
<dbReference type="AlphaFoldDB" id="A0A0F9FEH8"/>
<gene>
    <name evidence="1" type="ORF">LCGC14_1961400</name>
</gene>